<protein>
    <submittedName>
        <fullName evidence="1">Uncharacterized protein</fullName>
    </submittedName>
</protein>
<gene>
    <name evidence="1" type="ORF">DRJ31_06395</name>
</gene>
<proteinExistence type="predicted"/>
<reference evidence="1 2" key="1">
    <citation type="submission" date="2018-06" db="EMBL/GenBank/DDBJ databases">
        <title>Extensive metabolic versatility and redundancy in microbially diverse, dynamic hydrothermal sediments.</title>
        <authorList>
            <person name="Dombrowski N."/>
            <person name="Teske A."/>
            <person name="Baker B.J."/>
        </authorList>
    </citation>
    <scope>NUCLEOTIDE SEQUENCE [LARGE SCALE GENOMIC DNA]</scope>
    <source>
        <strain evidence="1">B66_G16</strain>
    </source>
</reference>
<dbReference type="AlphaFoldDB" id="A0A497ENT3"/>
<name>A0A497ENT3_9CREN</name>
<accession>A0A497ENT3</accession>
<evidence type="ECO:0000313" key="2">
    <source>
        <dbReference type="Proteomes" id="UP000278475"/>
    </source>
</evidence>
<evidence type="ECO:0000313" key="1">
    <source>
        <dbReference type="EMBL" id="RLE48829.1"/>
    </source>
</evidence>
<dbReference type="Proteomes" id="UP000278475">
    <property type="component" value="Unassembled WGS sequence"/>
</dbReference>
<organism evidence="1 2">
    <name type="scientific">Thermoproteota archaeon</name>
    <dbReference type="NCBI Taxonomy" id="2056631"/>
    <lineage>
        <taxon>Archaea</taxon>
        <taxon>Thermoproteota</taxon>
    </lineage>
</organism>
<dbReference type="EMBL" id="QMQV01000057">
    <property type="protein sequence ID" value="RLE48829.1"/>
    <property type="molecule type" value="Genomic_DNA"/>
</dbReference>
<comment type="caution">
    <text evidence="1">The sequence shown here is derived from an EMBL/GenBank/DDBJ whole genome shotgun (WGS) entry which is preliminary data.</text>
</comment>
<sequence>MTEWIDKSKIASSELSKLGLGEKEKLHEESRYVLLTERTLLDLIIGMRDVLREGAAALLYHAFKKAAIRRFSSLLEDLKKFRMKELKVEEYALKAGDYKTILNEVVELYKFEGYAQDVQIKLDKEKESILLTYKGSLAHRLIKLCEKEKLTPPTEEVLSLVKGCVAGTFSALVGEDIDVREARIEPSGDVVVALPKEIFAKVAERITA</sequence>